<name>A0ABT7ZXP8_9FLAO</name>
<organism evidence="1 2">
    <name type="scientific">Winogradskyella bathintestinalis</name>
    <dbReference type="NCBI Taxonomy" id="3035208"/>
    <lineage>
        <taxon>Bacteria</taxon>
        <taxon>Pseudomonadati</taxon>
        <taxon>Bacteroidota</taxon>
        <taxon>Flavobacteriia</taxon>
        <taxon>Flavobacteriales</taxon>
        <taxon>Flavobacteriaceae</taxon>
        <taxon>Winogradskyella</taxon>
    </lineage>
</organism>
<dbReference type="Proteomes" id="UP001231197">
    <property type="component" value="Unassembled WGS sequence"/>
</dbReference>
<accession>A0ABT7ZXP8</accession>
<protein>
    <submittedName>
        <fullName evidence="1">DUF5694 domain-containing protein</fullName>
    </submittedName>
</protein>
<dbReference type="Pfam" id="PF18950">
    <property type="entry name" value="DUF5694"/>
    <property type="match status" value="1"/>
</dbReference>
<dbReference type="InterPro" id="IPR043749">
    <property type="entry name" value="DUF5694"/>
</dbReference>
<evidence type="ECO:0000313" key="2">
    <source>
        <dbReference type="Proteomes" id="UP001231197"/>
    </source>
</evidence>
<dbReference type="EMBL" id="JASDDK010000005">
    <property type="protein sequence ID" value="MDN3493770.1"/>
    <property type="molecule type" value="Genomic_DNA"/>
</dbReference>
<comment type="caution">
    <text evidence="1">The sequence shown here is derived from an EMBL/GenBank/DDBJ whole genome shotgun (WGS) entry which is preliminary data.</text>
</comment>
<sequence length="315" mass="36039">MKTILISIIVISMSVITVNAQMEQKEVLIIGTMHTVPKIVKHSYKPILKRAKKYSPLAIYVESPQGNDSLSWSYLKNGWSKNYQAFYQLSDSIKNIFNPDLEKYNAILEKSFQDMSAADLDFMISSFIYQRDNANYEFYNYIKKHGYTGVKKPTRHEDGDLTFKLALAENIKLLKSMDDQQTNGEYHAAWSKCSKEGQSNGNNAINIKLNKKEYNAAIIPALFRGLGKHTNKRKSLERLHNLSSFNYVRTATKGCTDGKRYWNERNMRMANNIANQVIASNSARNIVIVGASHVIGLEKELKRNYPSLKVVLYEE</sequence>
<keyword evidence="2" id="KW-1185">Reference proteome</keyword>
<proteinExistence type="predicted"/>
<reference evidence="1 2" key="1">
    <citation type="journal article" date="2023" name="Int. J. Syst. Evol. Microbiol.">
        <title>Winogradskyella bathintestinalis sp. nov., isolated from the intestine of the deep-sea loosejaw dragonfish, Malacosteus niger.</title>
        <authorList>
            <person name="Uniacke-Lowe S."/>
            <person name="Johnson C.N."/>
            <person name="Stanton C."/>
            <person name="Hill C."/>
            <person name="Ross P."/>
        </authorList>
    </citation>
    <scope>NUCLEOTIDE SEQUENCE [LARGE SCALE GENOMIC DNA]</scope>
    <source>
        <strain evidence="1 2">APC 3343</strain>
    </source>
</reference>
<dbReference type="RefSeq" id="WP_290207446.1">
    <property type="nucleotide sequence ID" value="NZ_JASDDK010000005.1"/>
</dbReference>
<gene>
    <name evidence="1" type="ORF">QMA06_13675</name>
</gene>
<evidence type="ECO:0000313" key="1">
    <source>
        <dbReference type="EMBL" id="MDN3493770.1"/>
    </source>
</evidence>